<dbReference type="EMBL" id="LR797475">
    <property type="protein sequence ID" value="CAB4218379.1"/>
    <property type="molecule type" value="Genomic_DNA"/>
</dbReference>
<protein>
    <submittedName>
        <fullName evidence="3">Uncharacterized protein</fullName>
    </submittedName>
</protein>
<reference evidence="3" key="1">
    <citation type="submission" date="2020-05" db="EMBL/GenBank/DDBJ databases">
        <authorList>
            <person name="Chiriac C."/>
            <person name="Salcher M."/>
            <person name="Ghai R."/>
            <person name="Kavagutti S V."/>
        </authorList>
    </citation>
    <scope>NUCLEOTIDE SEQUENCE</scope>
</reference>
<dbReference type="EMBL" id="LR796770">
    <property type="protein sequence ID" value="CAB4165419.1"/>
    <property type="molecule type" value="Genomic_DNA"/>
</dbReference>
<evidence type="ECO:0000313" key="2">
    <source>
        <dbReference type="EMBL" id="CAB4165419.1"/>
    </source>
</evidence>
<accession>A0A6J5SSU4</accession>
<feature type="compositionally biased region" description="Pro residues" evidence="1">
    <location>
        <begin position="25"/>
        <end position="42"/>
    </location>
</feature>
<sequence>MAVPLKRLAELLMGGAGGGVMAPPTARPPLASPQAPALPPFHMPGSAPVPLALPDFEEPGGTMPLAPYMQPQTPPPMPPSQPTPPMAPMQPASGQPTPLFPPDMPEATKGDVMRVLAEMNKRGGLPPAWLQDSGNLADQTGWKR</sequence>
<feature type="region of interest" description="Disordered" evidence="1">
    <location>
        <begin position="123"/>
        <end position="144"/>
    </location>
</feature>
<proteinExistence type="predicted"/>
<evidence type="ECO:0000313" key="3">
    <source>
        <dbReference type="EMBL" id="CAB4218379.1"/>
    </source>
</evidence>
<organism evidence="3">
    <name type="scientific">uncultured Caudovirales phage</name>
    <dbReference type="NCBI Taxonomy" id="2100421"/>
    <lineage>
        <taxon>Viruses</taxon>
        <taxon>Duplodnaviria</taxon>
        <taxon>Heunggongvirae</taxon>
        <taxon>Uroviricota</taxon>
        <taxon>Caudoviricetes</taxon>
        <taxon>Peduoviridae</taxon>
        <taxon>Maltschvirus</taxon>
        <taxon>Maltschvirus maltsch</taxon>
    </lineage>
</organism>
<name>A0A6J5SSU4_9CAUD</name>
<gene>
    <name evidence="3" type="ORF">UFOVP1603_29</name>
    <name evidence="2" type="ORF">UFOVP833_59</name>
</gene>
<feature type="compositionally biased region" description="Pro residues" evidence="1">
    <location>
        <begin position="72"/>
        <end position="88"/>
    </location>
</feature>
<evidence type="ECO:0000256" key="1">
    <source>
        <dbReference type="SAM" id="MobiDB-lite"/>
    </source>
</evidence>
<feature type="region of interest" description="Disordered" evidence="1">
    <location>
        <begin position="20"/>
        <end position="107"/>
    </location>
</feature>